<dbReference type="PANTHER" id="PTHR30126">
    <property type="entry name" value="HTH-TYPE TRANSCRIPTIONAL REGULATOR"/>
    <property type="match status" value="1"/>
</dbReference>
<keyword evidence="4" id="KW-0804">Transcription</keyword>
<dbReference type="SUPFAM" id="SSF53850">
    <property type="entry name" value="Periplasmic binding protein-like II"/>
    <property type="match status" value="1"/>
</dbReference>
<evidence type="ECO:0000313" key="7">
    <source>
        <dbReference type="Proteomes" id="UP000193224"/>
    </source>
</evidence>
<dbReference type="CDD" id="cd05466">
    <property type="entry name" value="PBP2_LTTR_substrate"/>
    <property type="match status" value="1"/>
</dbReference>
<evidence type="ECO:0000256" key="2">
    <source>
        <dbReference type="ARBA" id="ARBA00023015"/>
    </source>
</evidence>
<dbReference type="Gene3D" id="1.10.10.10">
    <property type="entry name" value="Winged helix-like DNA-binding domain superfamily/Winged helix DNA-binding domain"/>
    <property type="match status" value="1"/>
</dbReference>
<sequence length="294" mass="33319">MDLNWLRDFECLGRTLNFTRAAEERNITQSAFSRRIKALESWVGLPLVDRATYPVRLSEAGTQFLPVAKSAITDLSESRQLIRDQDRGDRQQVRFSVLHTISVHYLANRIDALEREIPQLRTRVISDSLSACCQLLLDGAVEFLLCYRHADIAPQIDEAEFARKDIMTDRLIPVAERQAAERNQWALPGQEVRDIPYLAYERSTFLGIVTEHLIGNRQLHLDMIYVDGLVEAIKRRLLAGSGVAWLPETAIRQELETGSVVAVGGSEWETPMALSVYAAPDQLDTIAKEVWARF</sequence>
<evidence type="ECO:0000259" key="5">
    <source>
        <dbReference type="PROSITE" id="PS50931"/>
    </source>
</evidence>
<dbReference type="Proteomes" id="UP000193224">
    <property type="component" value="Unassembled WGS sequence"/>
</dbReference>
<dbReference type="PRINTS" id="PR00039">
    <property type="entry name" value="HTHLYSR"/>
</dbReference>
<dbReference type="GO" id="GO:0000976">
    <property type="term" value="F:transcription cis-regulatory region binding"/>
    <property type="evidence" value="ECO:0007669"/>
    <property type="project" value="TreeGrafter"/>
</dbReference>
<keyword evidence="3" id="KW-0238">DNA-binding</keyword>
<protein>
    <submittedName>
        <fullName evidence="6">HTH-type transcriptional regulator YjiE</fullName>
    </submittedName>
</protein>
<accession>A0A1X7BT01</accession>
<dbReference type="InterPro" id="IPR036390">
    <property type="entry name" value="WH_DNA-bd_sf"/>
</dbReference>
<dbReference type="AlphaFoldDB" id="A0A1X7BT01"/>
<keyword evidence="7" id="KW-1185">Reference proteome</keyword>
<dbReference type="PROSITE" id="PS50931">
    <property type="entry name" value="HTH_LYSR"/>
    <property type="match status" value="1"/>
</dbReference>
<feature type="domain" description="HTH lysR-type" evidence="5">
    <location>
        <begin position="1"/>
        <end position="58"/>
    </location>
</feature>
<dbReference type="SUPFAM" id="SSF46785">
    <property type="entry name" value="Winged helix' DNA-binding domain"/>
    <property type="match status" value="1"/>
</dbReference>
<dbReference type="RefSeq" id="WP_085800618.1">
    <property type="nucleotide sequence ID" value="NZ_FWXB01000009.1"/>
</dbReference>
<dbReference type="PANTHER" id="PTHR30126:SF2">
    <property type="entry name" value="HTH-TYPE TRANSCRIPTIONAL REGULATOR YJIE"/>
    <property type="match status" value="1"/>
</dbReference>
<dbReference type="EMBL" id="FWXB01000009">
    <property type="protein sequence ID" value="SMC12660.1"/>
    <property type="molecule type" value="Genomic_DNA"/>
</dbReference>
<evidence type="ECO:0000313" key="6">
    <source>
        <dbReference type="EMBL" id="SMC12660.1"/>
    </source>
</evidence>
<dbReference type="GO" id="GO:0003700">
    <property type="term" value="F:DNA-binding transcription factor activity"/>
    <property type="evidence" value="ECO:0007669"/>
    <property type="project" value="InterPro"/>
</dbReference>
<name>A0A1X7BT01_9RHOB</name>
<evidence type="ECO:0000256" key="1">
    <source>
        <dbReference type="ARBA" id="ARBA00009437"/>
    </source>
</evidence>
<dbReference type="OrthoDB" id="528082at2"/>
<comment type="similarity">
    <text evidence="1">Belongs to the LysR transcriptional regulatory family.</text>
</comment>
<dbReference type="Pfam" id="PF03466">
    <property type="entry name" value="LysR_substrate"/>
    <property type="match status" value="1"/>
</dbReference>
<reference evidence="6 7" key="1">
    <citation type="submission" date="2017-03" db="EMBL/GenBank/DDBJ databases">
        <authorList>
            <person name="Afonso C.L."/>
            <person name="Miller P.J."/>
            <person name="Scott M.A."/>
            <person name="Spackman E."/>
            <person name="Goraichik I."/>
            <person name="Dimitrov K.M."/>
            <person name="Suarez D.L."/>
            <person name="Swayne D.E."/>
        </authorList>
    </citation>
    <scope>NUCLEOTIDE SEQUENCE [LARGE SCALE GENOMIC DNA]</scope>
    <source>
        <strain evidence="6 7">CECT 7745</strain>
    </source>
</reference>
<evidence type="ECO:0000256" key="4">
    <source>
        <dbReference type="ARBA" id="ARBA00023163"/>
    </source>
</evidence>
<evidence type="ECO:0000256" key="3">
    <source>
        <dbReference type="ARBA" id="ARBA00023125"/>
    </source>
</evidence>
<keyword evidence="2" id="KW-0805">Transcription regulation</keyword>
<dbReference type="Gene3D" id="3.40.190.10">
    <property type="entry name" value="Periplasmic binding protein-like II"/>
    <property type="match status" value="2"/>
</dbReference>
<dbReference type="InterPro" id="IPR005119">
    <property type="entry name" value="LysR_subst-bd"/>
</dbReference>
<dbReference type="Pfam" id="PF00126">
    <property type="entry name" value="HTH_1"/>
    <property type="match status" value="1"/>
</dbReference>
<proteinExistence type="inferred from homology"/>
<organism evidence="6 7">
    <name type="scientific">Roseovarius aestuarii</name>
    <dbReference type="NCBI Taxonomy" id="475083"/>
    <lineage>
        <taxon>Bacteria</taxon>
        <taxon>Pseudomonadati</taxon>
        <taxon>Pseudomonadota</taxon>
        <taxon>Alphaproteobacteria</taxon>
        <taxon>Rhodobacterales</taxon>
        <taxon>Roseobacteraceae</taxon>
        <taxon>Roseovarius</taxon>
    </lineage>
</organism>
<gene>
    <name evidence="6" type="primary">yjiE_2</name>
    <name evidence="6" type="ORF">ROA7745_02489</name>
</gene>
<dbReference type="InterPro" id="IPR000847">
    <property type="entry name" value="LysR_HTH_N"/>
</dbReference>
<dbReference type="InterPro" id="IPR036388">
    <property type="entry name" value="WH-like_DNA-bd_sf"/>
</dbReference>